<name>A0ABV3WW54_9HYPH</name>
<dbReference type="Gene3D" id="3.40.50.10860">
    <property type="entry name" value="Leucine Dehydrogenase, chain A, domain 1"/>
    <property type="match status" value="1"/>
</dbReference>
<evidence type="ECO:0000313" key="9">
    <source>
        <dbReference type="EMBL" id="MEX4008907.1"/>
    </source>
</evidence>
<evidence type="ECO:0000256" key="6">
    <source>
        <dbReference type="ARBA" id="ARBA00049442"/>
    </source>
</evidence>
<dbReference type="PANTHER" id="PTHR21089:SF1">
    <property type="entry name" value="BIFUNCTIONAL 3-DEHYDROQUINATE DEHYDRATASE_SHIKIMATE DEHYDROGENASE, CHLOROPLASTIC"/>
    <property type="match status" value="1"/>
</dbReference>
<keyword evidence="4" id="KW-0560">Oxidoreductase</keyword>
<proteinExistence type="predicted"/>
<comment type="pathway">
    <text evidence="1">Metabolic intermediate biosynthesis; chorismate biosynthesis; chorismate from D-erythrose 4-phosphate and phosphoenolpyruvate: step 4/7.</text>
</comment>
<dbReference type="SUPFAM" id="SSF51735">
    <property type="entry name" value="NAD(P)-binding Rossmann-fold domains"/>
    <property type="match status" value="1"/>
</dbReference>
<keyword evidence="10" id="KW-1185">Reference proteome</keyword>
<dbReference type="InterPro" id="IPR036291">
    <property type="entry name" value="NAD(P)-bd_dom_sf"/>
</dbReference>
<dbReference type="Pfam" id="PF08501">
    <property type="entry name" value="Shikimate_dh_N"/>
    <property type="match status" value="1"/>
</dbReference>
<dbReference type="SUPFAM" id="SSF53223">
    <property type="entry name" value="Aminoacid dehydrogenase-like, N-terminal domain"/>
    <property type="match status" value="1"/>
</dbReference>
<evidence type="ECO:0000313" key="10">
    <source>
        <dbReference type="Proteomes" id="UP001559025"/>
    </source>
</evidence>
<dbReference type="Proteomes" id="UP001559025">
    <property type="component" value="Unassembled WGS sequence"/>
</dbReference>
<accession>A0ABV3WW54</accession>
<feature type="domain" description="Shikimate dehydrogenase substrate binding N-terminal" evidence="8">
    <location>
        <begin position="13"/>
        <end position="95"/>
    </location>
</feature>
<evidence type="ECO:0000256" key="4">
    <source>
        <dbReference type="ARBA" id="ARBA00023002"/>
    </source>
</evidence>
<evidence type="ECO:0000256" key="1">
    <source>
        <dbReference type="ARBA" id="ARBA00004871"/>
    </source>
</evidence>
<gene>
    <name evidence="9" type="ORF">V1479_16480</name>
</gene>
<dbReference type="InterPro" id="IPR013708">
    <property type="entry name" value="Shikimate_DH-bd_N"/>
</dbReference>
<evidence type="ECO:0000256" key="5">
    <source>
        <dbReference type="ARBA" id="ARBA00023141"/>
    </source>
</evidence>
<evidence type="ECO:0000256" key="3">
    <source>
        <dbReference type="ARBA" id="ARBA00022857"/>
    </source>
</evidence>
<evidence type="ECO:0000259" key="8">
    <source>
        <dbReference type="Pfam" id="PF08501"/>
    </source>
</evidence>
<dbReference type="EMBL" id="JAZHFV010000005">
    <property type="protein sequence ID" value="MEX4008907.1"/>
    <property type="molecule type" value="Genomic_DNA"/>
</dbReference>
<dbReference type="RefSeq" id="WP_368803878.1">
    <property type="nucleotide sequence ID" value="NZ_JAZHFV010000005.1"/>
</dbReference>
<keyword evidence="3" id="KW-0521">NADP</keyword>
<keyword evidence="5" id="KW-0057">Aromatic amino acid biosynthesis</keyword>
<sequence length="268" mass="28268">MKITGKTRIMFILADAVDHIVGSDVLNRAFADMKLDVAVSPLSIKPGDLVGMLDMIRRIDNIVGFGVTIPHKIAALELVDELTDAARDIGAVNFVRRNADGRLIGHNIDGEGFLAGLAEHQVEVRGKSVLQAGAGGVGRAIAFALAGAGAGPIHLLNRNMERARQVADAIRERNPQADIHVHADEADLPDKAFDLVVNATSLGMHEGDAMPVSSSLLRSSSTVAEVIMTPAITPMLAAAGRIGCRTVPGLAMMQPQPLLVARFLALAD</sequence>
<dbReference type="CDD" id="cd01065">
    <property type="entry name" value="NAD_bind_Shikimate_DH"/>
    <property type="match status" value="1"/>
</dbReference>
<feature type="domain" description="Quinate/shikimate 5-dehydrogenase/glutamyl-tRNA reductase" evidence="7">
    <location>
        <begin position="117"/>
        <end position="187"/>
    </location>
</feature>
<dbReference type="InterPro" id="IPR022893">
    <property type="entry name" value="Shikimate_DH_fam"/>
</dbReference>
<dbReference type="Gene3D" id="3.40.50.720">
    <property type="entry name" value="NAD(P)-binding Rossmann-like Domain"/>
    <property type="match status" value="1"/>
</dbReference>
<organism evidence="9 10">
    <name type="scientific">Neoaquamicrobium sediminum</name>
    <dbReference type="NCBI Taxonomy" id="1849104"/>
    <lineage>
        <taxon>Bacteria</taxon>
        <taxon>Pseudomonadati</taxon>
        <taxon>Pseudomonadota</taxon>
        <taxon>Alphaproteobacteria</taxon>
        <taxon>Hyphomicrobiales</taxon>
        <taxon>Phyllobacteriaceae</taxon>
        <taxon>Neoaquamicrobium</taxon>
    </lineage>
</organism>
<dbReference type="InterPro" id="IPR046346">
    <property type="entry name" value="Aminoacid_DH-like_N_sf"/>
</dbReference>
<protein>
    <recommendedName>
        <fullName evidence="2">shikimate dehydrogenase (NADP(+))</fullName>
        <ecNumber evidence="2">1.1.1.25</ecNumber>
    </recommendedName>
</protein>
<dbReference type="Pfam" id="PF01488">
    <property type="entry name" value="Shikimate_DH"/>
    <property type="match status" value="1"/>
</dbReference>
<comment type="caution">
    <text evidence="9">The sequence shown here is derived from an EMBL/GenBank/DDBJ whole genome shotgun (WGS) entry which is preliminary data.</text>
</comment>
<reference evidence="9 10" key="1">
    <citation type="submission" date="2024-01" db="EMBL/GenBank/DDBJ databases">
        <title>New evidence supports the origin of RcGTA from prophage.</title>
        <authorList>
            <person name="Xu Y."/>
            <person name="Liu B."/>
            <person name="Chen F."/>
        </authorList>
    </citation>
    <scope>NUCLEOTIDE SEQUENCE [LARGE SCALE GENOMIC DNA]</scope>
    <source>
        <strain evidence="9 10">CBW1107-2</strain>
    </source>
</reference>
<keyword evidence="5" id="KW-0028">Amino-acid biosynthesis</keyword>
<dbReference type="EC" id="1.1.1.25" evidence="2"/>
<evidence type="ECO:0000256" key="2">
    <source>
        <dbReference type="ARBA" id="ARBA00012962"/>
    </source>
</evidence>
<comment type="catalytic activity">
    <reaction evidence="6">
        <text>shikimate + NADP(+) = 3-dehydroshikimate + NADPH + H(+)</text>
        <dbReference type="Rhea" id="RHEA:17737"/>
        <dbReference type="ChEBI" id="CHEBI:15378"/>
        <dbReference type="ChEBI" id="CHEBI:16630"/>
        <dbReference type="ChEBI" id="CHEBI:36208"/>
        <dbReference type="ChEBI" id="CHEBI:57783"/>
        <dbReference type="ChEBI" id="CHEBI:58349"/>
        <dbReference type="EC" id="1.1.1.25"/>
    </reaction>
</comment>
<dbReference type="InterPro" id="IPR006151">
    <property type="entry name" value="Shikm_DH/Glu-tRNA_Rdtase"/>
</dbReference>
<dbReference type="PANTHER" id="PTHR21089">
    <property type="entry name" value="SHIKIMATE DEHYDROGENASE"/>
    <property type="match status" value="1"/>
</dbReference>
<evidence type="ECO:0000259" key="7">
    <source>
        <dbReference type="Pfam" id="PF01488"/>
    </source>
</evidence>